<evidence type="ECO:0000256" key="4">
    <source>
        <dbReference type="ARBA" id="ARBA00021907"/>
    </source>
</evidence>
<keyword evidence="5 12" id="KW-1003">Cell membrane</keyword>
<dbReference type="NCBIfam" id="TIGR00439">
    <property type="entry name" value="FtsX_Gneg"/>
    <property type="match status" value="1"/>
</dbReference>
<evidence type="ECO:0000313" key="17">
    <source>
        <dbReference type="EMBL" id="MFC7294399.1"/>
    </source>
</evidence>
<keyword evidence="6 12" id="KW-0997">Cell inner membrane</keyword>
<dbReference type="PANTHER" id="PTHR47755:SF1">
    <property type="entry name" value="CELL DIVISION PROTEIN FTSX"/>
    <property type="match status" value="1"/>
</dbReference>
<evidence type="ECO:0000256" key="13">
    <source>
        <dbReference type="SAM" id="MobiDB-lite"/>
    </source>
</evidence>
<evidence type="ECO:0000256" key="9">
    <source>
        <dbReference type="ARBA" id="ARBA00022989"/>
    </source>
</evidence>
<evidence type="ECO:0000259" key="16">
    <source>
        <dbReference type="Pfam" id="PF18075"/>
    </source>
</evidence>
<accession>A0ABW2ITW0</accession>
<evidence type="ECO:0000256" key="5">
    <source>
        <dbReference type="ARBA" id="ARBA00022475"/>
    </source>
</evidence>
<evidence type="ECO:0000256" key="3">
    <source>
        <dbReference type="ARBA" id="ARBA00011160"/>
    </source>
</evidence>
<keyword evidence="18" id="KW-1185">Reference proteome</keyword>
<dbReference type="EMBL" id="JBHTBD010000002">
    <property type="protein sequence ID" value="MFC7294399.1"/>
    <property type="molecule type" value="Genomic_DNA"/>
</dbReference>
<evidence type="ECO:0000256" key="2">
    <source>
        <dbReference type="ARBA" id="ARBA00007379"/>
    </source>
</evidence>
<evidence type="ECO:0000256" key="11">
    <source>
        <dbReference type="ARBA" id="ARBA00023306"/>
    </source>
</evidence>
<dbReference type="Pfam" id="PF18075">
    <property type="entry name" value="FtsX_ECD"/>
    <property type="match status" value="1"/>
</dbReference>
<evidence type="ECO:0000256" key="1">
    <source>
        <dbReference type="ARBA" id="ARBA00004429"/>
    </source>
</evidence>
<comment type="caution">
    <text evidence="17">The sequence shown here is derived from an EMBL/GenBank/DDBJ whole genome shotgun (WGS) entry which is preliminary data.</text>
</comment>
<organism evidence="17 18">
    <name type="scientific">Marinobacter aromaticivorans</name>
    <dbReference type="NCBI Taxonomy" id="1494078"/>
    <lineage>
        <taxon>Bacteria</taxon>
        <taxon>Pseudomonadati</taxon>
        <taxon>Pseudomonadota</taxon>
        <taxon>Gammaproteobacteria</taxon>
        <taxon>Pseudomonadales</taxon>
        <taxon>Marinobacteraceae</taxon>
        <taxon>Marinobacter</taxon>
    </lineage>
</organism>
<evidence type="ECO:0000256" key="10">
    <source>
        <dbReference type="ARBA" id="ARBA00023136"/>
    </source>
</evidence>
<evidence type="ECO:0000256" key="12">
    <source>
        <dbReference type="PIRNR" id="PIRNR003097"/>
    </source>
</evidence>
<protein>
    <recommendedName>
        <fullName evidence="4 12">Cell division protein FtsX</fullName>
    </recommendedName>
</protein>
<evidence type="ECO:0000256" key="14">
    <source>
        <dbReference type="SAM" id="Phobius"/>
    </source>
</evidence>
<keyword evidence="11 12" id="KW-0131">Cell cycle</keyword>
<dbReference type="Gene3D" id="3.30.70.3040">
    <property type="match status" value="1"/>
</dbReference>
<feature type="transmembrane region" description="Helical" evidence="14">
    <location>
        <begin position="200"/>
        <end position="221"/>
    </location>
</feature>
<dbReference type="Pfam" id="PF02687">
    <property type="entry name" value="FtsX"/>
    <property type="match status" value="1"/>
</dbReference>
<comment type="subunit">
    <text evidence="3">Forms a membrane-associated complex with FtsE.</text>
</comment>
<dbReference type="InterPro" id="IPR047590">
    <property type="entry name" value="FtsX_proteobact-type"/>
</dbReference>
<dbReference type="Proteomes" id="UP001596506">
    <property type="component" value="Unassembled WGS sequence"/>
</dbReference>
<dbReference type="InterPro" id="IPR004513">
    <property type="entry name" value="FtsX"/>
</dbReference>
<keyword evidence="10 12" id="KW-0472">Membrane</keyword>
<proteinExistence type="inferred from homology"/>
<feature type="domain" description="FtsX extracellular" evidence="16">
    <location>
        <begin position="89"/>
        <end position="184"/>
    </location>
</feature>
<dbReference type="InterPro" id="IPR003838">
    <property type="entry name" value="ABC3_permease_C"/>
</dbReference>
<keyword evidence="8 14" id="KW-0812">Transmembrane</keyword>
<comment type="function">
    <text evidence="12">Part of the ABC transporter FtsEX involved in cellular division.</text>
</comment>
<feature type="transmembrane region" description="Helical" evidence="14">
    <location>
        <begin position="257"/>
        <end position="278"/>
    </location>
</feature>
<feature type="transmembrane region" description="Helical" evidence="14">
    <location>
        <begin position="55"/>
        <end position="75"/>
    </location>
</feature>
<comment type="subcellular location">
    <subcellularLocation>
        <location evidence="1">Cell inner membrane</location>
        <topology evidence="1">Multi-pass membrane protein</topology>
    </subcellularLocation>
</comment>
<evidence type="ECO:0000256" key="7">
    <source>
        <dbReference type="ARBA" id="ARBA00022618"/>
    </source>
</evidence>
<keyword evidence="7 12" id="KW-0132">Cell division</keyword>
<evidence type="ECO:0000313" key="18">
    <source>
        <dbReference type="Proteomes" id="UP001596506"/>
    </source>
</evidence>
<dbReference type="RefSeq" id="WP_227521082.1">
    <property type="nucleotide sequence ID" value="NZ_JBHTBD010000002.1"/>
</dbReference>
<name>A0ABW2ITW0_9GAMM</name>
<keyword evidence="9 14" id="KW-1133">Transmembrane helix</keyword>
<evidence type="ECO:0000256" key="6">
    <source>
        <dbReference type="ARBA" id="ARBA00022519"/>
    </source>
</evidence>
<comment type="similarity">
    <text evidence="2 12">Belongs to the ABC-4 integral membrane protein family. FtsX subfamily.</text>
</comment>
<feature type="region of interest" description="Disordered" evidence="13">
    <location>
        <begin position="1"/>
        <end position="23"/>
    </location>
</feature>
<reference evidence="18" key="1">
    <citation type="journal article" date="2019" name="Int. J. Syst. Evol. Microbiol.">
        <title>The Global Catalogue of Microorganisms (GCM) 10K type strain sequencing project: providing services to taxonomists for standard genome sequencing and annotation.</title>
        <authorList>
            <consortium name="The Broad Institute Genomics Platform"/>
            <consortium name="The Broad Institute Genome Sequencing Center for Infectious Disease"/>
            <person name="Wu L."/>
            <person name="Ma J."/>
        </authorList>
    </citation>
    <scope>NUCLEOTIDE SEQUENCE [LARGE SCALE GENOMIC DNA]</scope>
    <source>
        <strain evidence="18">CCUG 60559</strain>
    </source>
</reference>
<feature type="transmembrane region" description="Helical" evidence="14">
    <location>
        <begin position="298"/>
        <end position="322"/>
    </location>
</feature>
<evidence type="ECO:0000256" key="8">
    <source>
        <dbReference type="ARBA" id="ARBA00022692"/>
    </source>
</evidence>
<sequence>MAVDPSSRSRKQDAARGARVSRSPWSEQTGSWFIHHRKVARDSAERMWRTPVASLMTWTVMGVALALPVILLLLLTSLQGVSAGWESSVRVTAYMELGASIEQARELAREIGADGRVAELELIDRERALAEFRASSGLDEALDYLDENPLPHTLLITPVEAVRTAESVAGLVAFIEGVDSIERVQVDLGWLQRLNAMTDLLARAVWALALLLAAAVVLVIGNTVRLSIENRRDEILVTKLVGGTDGFVRRPFLYTGAWFGLGGGLVALILLQLSLWWLSGPIERLAGLYRSDFSLNGLGIDGVLALIIIAMLLGWLGAWVAVKRHLDDIEPGEIAGG</sequence>
<dbReference type="PANTHER" id="PTHR47755">
    <property type="entry name" value="CELL DIVISION PROTEIN FTSX"/>
    <property type="match status" value="1"/>
</dbReference>
<dbReference type="InterPro" id="IPR040690">
    <property type="entry name" value="FtsX_ECD"/>
</dbReference>
<gene>
    <name evidence="17" type="primary">ftsX</name>
    <name evidence="17" type="ORF">ACFQQA_06660</name>
</gene>
<dbReference type="PIRSF" id="PIRSF003097">
    <property type="entry name" value="FtsX"/>
    <property type="match status" value="1"/>
</dbReference>
<feature type="domain" description="ABC3 transporter permease C-terminal" evidence="15">
    <location>
        <begin position="207"/>
        <end position="321"/>
    </location>
</feature>
<evidence type="ECO:0000259" key="15">
    <source>
        <dbReference type="Pfam" id="PF02687"/>
    </source>
</evidence>